<protein>
    <submittedName>
        <fullName evidence="2">Ovule protein</fullName>
    </submittedName>
</protein>
<accession>A0A7I5EBC3</accession>
<organism evidence="1 2">
    <name type="scientific">Haemonchus contortus</name>
    <name type="common">Barber pole worm</name>
    <dbReference type="NCBI Taxonomy" id="6289"/>
    <lineage>
        <taxon>Eukaryota</taxon>
        <taxon>Metazoa</taxon>
        <taxon>Ecdysozoa</taxon>
        <taxon>Nematoda</taxon>
        <taxon>Chromadorea</taxon>
        <taxon>Rhabditida</taxon>
        <taxon>Rhabditina</taxon>
        <taxon>Rhabditomorpha</taxon>
        <taxon>Strongyloidea</taxon>
        <taxon>Trichostrongylidae</taxon>
        <taxon>Haemonchus</taxon>
    </lineage>
</organism>
<evidence type="ECO:0000313" key="1">
    <source>
        <dbReference type="Proteomes" id="UP000025227"/>
    </source>
</evidence>
<proteinExistence type="predicted"/>
<evidence type="ECO:0000313" key="2">
    <source>
        <dbReference type="WBParaSite" id="HCON_00123050-00001"/>
    </source>
</evidence>
<name>A0A7I5EBC3_HAECO</name>
<dbReference type="WBParaSite" id="HCON_00123050-00001">
    <property type="protein sequence ID" value="HCON_00123050-00001"/>
    <property type="gene ID" value="HCON_00123050"/>
</dbReference>
<sequence length="38" mass="4202">TNGQSLVRQYSICSSTLYVLFSCSTSSQLKQQPPKLHA</sequence>
<reference evidence="2" key="1">
    <citation type="submission" date="2020-12" db="UniProtKB">
        <authorList>
            <consortium name="WormBaseParasite"/>
        </authorList>
    </citation>
    <scope>IDENTIFICATION</scope>
    <source>
        <strain evidence="2">MHco3</strain>
    </source>
</reference>
<dbReference type="AlphaFoldDB" id="A0A7I5EBC3"/>
<dbReference type="Proteomes" id="UP000025227">
    <property type="component" value="Unplaced"/>
</dbReference>
<keyword evidence="1" id="KW-1185">Reference proteome</keyword>